<dbReference type="InterPro" id="IPR039743">
    <property type="entry name" value="6GAL/EXGAL"/>
</dbReference>
<gene>
    <name evidence="2" type="ORF">Mlaev_02749</name>
</gene>
<dbReference type="SUPFAM" id="SSF51445">
    <property type="entry name" value="(Trans)glycosidases"/>
    <property type="match status" value="1"/>
</dbReference>
<dbReference type="GO" id="GO:0004553">
    <property type="term" value="F:hydrolase activity, hydrolyzing O-glycosyl compounds"/>
    <property type="evidence" value="ECO:0007669"/>
    <property type="project" value="InterPro"/>
</dbReference>
<evidence type="ECO:0000313" key="3">
    <source>
        <dbReference type="Proteomes" id="UP000075357"/>
    </source>
</evidence>
<feature type="region of interest" description="Disordered" evidence="1">
    <location>
        <begin position="61"/>
        <end position="80"/>
    </location>
</feature>
<accession>A0A150H7D8</accession>
<evidence type="ECO:0000313" key="2">
    <source>
        <dbReference type="EMBL" id="KXZ57560.1"/>
    </source>
</evidence>
<dbReference type="STRING" id="36807.Mlaev_02749"/>
<reference evidence="2 3" key="1">
    <citation type="submission" date="2016-01" db="EMBL/GenBank/DDBJ databases">
        <title>Draft genome sequences of Microbacterium laevaniformans LCDC 91-0039 and the type strain of Microbacterium hominis LCDC 84-209.</title>
        <authorList>
            <person name="Bernier A.-M."/>
            <person name="Bernard K."/>
        </authorList>
    </citation>
    <scope>NUCLEOTIDE SEQUENCE [LARGE SCALE GENOMIC DNA]</scope>
    <source>
        <strain evidence="2 3">LCDC 91-0039</strain>
    </source>
</reference>
<proteinExistence type="predicted"/>
<dbReference type="PATRIC" id="fig|36807.3.peg.2799"/>
<dbReference type="EMBL" id="LRAD01000057">
    <property type="protein sequence ID" value="KXZ57560.1"/>
    <property type="molecule type" value="Genomic_DNA"/>
</dbReference>
<dbReference type="PANTHER" id="PTHR42767:SF1">
    <property type="entry name" value="ENDO-BETA-1,6-GALACTANASE-LIKE DOMAIN-CONTAINING PROTEIN"/>
    <property type="match status" value="1"/>
</dbReference>
<comment type="caution">
    <text evidence="2">The sequence shown here is derived from an EMBL/GenBank/DDBJ whole genome shotgun (WGS) entry which is preliminary data.</text>
</comment>
<name>A0A150H7D8_9MICO</name>
<protein>
    <submittedName>
        <fullName evidence="2">Uncharacterized protein</fullName>
    </submittedName>
</protein>
<evidence type="ECO:0000256" key="1">
    <source>
        <dbReference type="SAM" id="MobiDB-lite"/>
    </source>
</evidence>
<dbReference type="Gene3D" id="3.20.20.80">
    <property type="entry name" value="Glycosidases"/>
    <property type="match status" value="1"/>
</dbReference>
<organism evidence="2 3">
    <name type="scientific">Microbacterium laevaniformans</name>
    <dbReference type="NCBI Taxonomy" id="36807"/>
    <lineage>
        <taxon>Bacteria</taxon>
        <taxon>Bacillati</taxon>
        <taxon>Actinomycetota</taxon>
        <taxon>Actinomycetes</taxon>
        <taxon>Micrococcales</taxon>
        <taxon>Microbacteriaceae</taxon>
        <taxon>Microbacterium</taxon>
    </lineage>
</organism>
<sequence>MTITPNPAYASEPFEGWGTSLVWFANATGGYPEAVRQDLLDKVFGEKGLNLNIARYNIGGCSRRREPSAPQPSRQRERSP</sequence>
<dbReference type="InterPro" id="IPR017853">
    <property type="entry name" value="GH"/>
</dbReference>
<dbReference type="Proteomes" id="UP000075357">
    <property type="component" value="Unassembled WGS sequence"/>
</dbReference>
<dbReference type="PANTHER" id="PTHR42767">
    <property type="entry name" value="ENDO-BETA-1,6-GALACTANASE"/>
    <property type="match status" value="1"/>
</dbReference>
<dbReference type="AlphaFoldDB" id="A0A150H7D8"/>
<dbReference type="RefSeq" id="WP_061683795.1">
    <property type="nucleotide sequence ID" value="NZ_BAABEE010000001.1"/>
</dbReference>
<keyword evidence="3" id="KW-1185">Reference proteome</keyword>